<dbReference type="RefSeq" id="WP_341407398.1">
    <property type="nucleotide sequence ID" value="NZ_JBBUKT010000012.1"/>
</dbReference>
<evidence type="ECO:0000313" key="3">
    <source>
        <dbReference type="Proteomes" id="UP001371305"/>
    </source>
</evidence>
<dbReference type="EMBL" id="JBBUKT010000012">
    <property type="protein sequence ID" value="MEK7953633.1"/>
    <property type="molecule type" value="Genomic_DNA"/>
</dbReference>
<dbReference type="Pfam" id="PF13472">
    <property type="entry name" value="Lipase_GDSL_2"/>
    <property type="match status" value="1"/>
</dbReference>
<sequence>MMTPRSFPAGWRPALLAGLFAALIPSLHARTWLVDLGPNNTTDGNVTPSGTPVINPGNGSTGVADSNGNYWNNVVGAGNTGGPVAMSYLRLIDTTNASTKVGLTLGPNWKSNGILNGGLLNPDPAKLGNFAIAKATQDYLFVDGANGNYATLNLNNLDPGKLYNLRLFGTRDNAGIRKTLYSVAAGNGVFSTVLQTSGSDLVSATDGNDSTIASLNGLQTDASGQLTLRVTAMEGAFAYLGILELTEGDPVTPIVNKTVRVDFGKHDGTNGNATASPDVFGKYWNNFGLVANGSTVSNLVTTTNAATTMGITLTSANWQNNGILNGGLTTANGQPPLASRLGELAVETATQDYLFNSGATGFTTNLKVTGLNPTKQYSMRFFGTRNATDVRRSTYTITAGNGTFAGTLQTTGTGVGNGLGGDDGNATYNGNNRSTVALGGMQPTTAGELSLALSVAEGGFAYLGILEIVEGISVPPLALDGEVNRWTAQDAVDPVAPGGVLFVGSSSIRRWENLTKDFADYRIVQRGFGGSQFSDLNPIVNRIVTPYQPSAIVVFEGTNDIRAGGKTGEQVFSDFQTFVTSVRAQQPTVPICYIGITPVPSFFNDPAHDPRRRTANSLIKAYCESDPNLKLYFFNTNALLDDLHDNNPTEWNTYFVDDTHMNRKGYAHFTSVIKPALQAILAPNKTVTANPNTLVAGEKLFFDFGPTDIVNGDATNAPDANGNRWNNWYPTNGGVGIHAGEHLPNLVRSTGTNTGIRMVMSGGFLCNGKTPFGGLYAPQSSLLGELATETATEDFFYCSANDINDATSDDMPGGFMLEGLNPALSYEFRFLGARSNAQVRITKYDVYGSNSGTANLTTSGTGIGSTGGDNNDNHVAVISGIRPDAFGQVWVDLTLVQGDFAYINAMQITASTPAVSQTPVESWRSSHFTAEELGNPELEATVWGNNADPDSDGRVNLLEYACGTDPKGSDTNPTGFALEDEGGSFVTLTYQRNLAATDVSYLVQKADNLVDWFGVADSSVSTAGGIETRKATVDRTGLSKLCLRLKVELVAAE</sequence>
<dbReference type="PANTHER" id="PTHR30383:SF29">
    <property type="entry name" value="SGNH HYDROLASE-TYPE ESTERASE DOMAIN-CONTAINING PROTEIN"/>
    <property type="match status" value="1"/>
</dbReference>
<organism evidence="2 3">
    <name type="scientific">Luteolibacter soli</name>
    <dbReference type="NCBI Taxonomy" id="3135280"/>
    <lineage>
        <taxon>Bacteria</taxon>
        <taxon>Pseudomonadati</taxon>
        <taxon>Verrucomicrobiota</taxon>
        <taxon>Verrucomicrobiia</taxon>
        <taxon>Verrucomicrobiales</taxon>
        <taxon>Verrucomicrobiaceae</taxon>
        <taxon>Luteolibacter</taxon>
    </lineage>
</organism>
<dbReference type="PROSITE" id="PS00018">
    <property type="entry name" value="EF_HAND_1"/>
    <property type="match status" value="1"/>
</dbReference>
<keyword evidence="3" id="KW-1185">Reference proteome</keyword>
<evidence type="ECO:0000259" key="1">
    <source>
        <dbReference type="Pfam" id="PF13472"/>
    </source>
</evidence>
<feature type="domain" description="SGNH hydrolase-type esterase" evidence="1">
    <location>
        <begin position="510"/>
        <end position="667"/>
    </location>
</feature>
<accession>A0ABU9B1H9</accession>
<comment type="caution">
    <text evidence="2">The sequence shown here is derived from an EMBL/GenBank/DDBJ whole genome shotgun (WGS) entry which is preliminary data.</text>
</comment>
<dbReference type="InterPro" id="IPR013830">
    <property type="entry name" value="SGNH_hydro"/>
</dbReference>
<protein>
    <submittedName>
        <fullName evidence="2">GDSL-type esterase/lipase family protein</fullName>
    </submittedName>
</protein>
<reference evidence="2 3" key="1">
    <citation type="submission" date="2024-04" db="EMBL/GenBank/DDBJ databases">
        <title>Luteolibacter sp. isolated from soil.</title>
        <authorList>
            <person name="An J."/>
        </authorList>
    </citation>
    <scope>NUCLEOTIDE SEQUENCE [LARGE SCALE GENOMIC DNA]</scope>
    <source>
        <strain evidence="2 3">Y139</strain>
    </source>
</reference>
<name>A0ABU9B1H9_9BACT</name>
<proteinExistence type="predicted"/>
<dbReference type="PANTHER" id="PTHR30383">
    <property type="entry name" value="THIOESTERASE 1/PROTEASE 1/LYSOPHOSPHOLIPASE L1"/>
    <property type="match status" value="1"/>
</dbReference>
<dbReference type="InterPro" id="IPR018247">
    <property type="entry name" value="EF_Hand_1_Ca_BS"/>
</dbReference>
<dbReference type="Gene3D" id="3.40.50.1110">
    <property type="entry name" value="SGNH hydrolase"/>
    <property type="match status" value="1"/>
</dbReference>
<dbReference type="SUPFAM" id="SSF52266">
    <property type="entry name" value="SGNH hydrolase"/>
    <property type="match status" value="1"/>
</dbReference>
<evidence type="ECO:0000313" key="2">
    <source>
        <dbReference type="EMBL" id="MEK7953633.1"/>
    </source>
</evidence>
<dbReference type="InterPro" id="IPR036514">
    <property type="entry name" value="SGNH_hydro_sf"/>
</dbReference>
<dbReference type="Proteomes" id="UP001371305">
    <property type="component" value="Unassembled WGS sequence"/>
</dbReference>
<dbReference type="InterPro" id="IPR051532">
    <property type="entry name" value="Ester_Hydrolysis_Enzymes"/>
</dbReference>
<gene>
    <name evidence="2" type="ORF">WKV53_24165</name>
</gene>